<evidence type="ECO:0000313" key="1">
    <source>
        <dbReference type="Proteomes" id="UP000887565"/>
    </source>
</evidence>
<dbReference type="Proteomes" id="UP000887565">
    <property type="component" value="Unplaced"/>
</dbReference>
<sequence length="107" mass="11620">MMAQQGNQAICFAVVLQIDTMNIGSFGWLGEWRVLWVHHPGINEADGGIVSLDQARQVVQAASFVEEQSKMGSLDSVNDSKFFSPDACKPSQMRVAMSGEMGGRGSR</sequence>
<dbReference type="AlphaFoldDB" id="A0A915JGE6"/>
<organism evidence="1 2">
    <name type="scientific">Romanomermis culicivorax</name>
    <name type="common">Nematode worm</name>
    <dbReference type="NCBI Taxonomy" id="13658"/>
    <lineage>
        <taxon>Eukaryota</taxon>
        <taxon>Metazoa</taxon>
        <taxon>Ecdysozoa</taxon>
        <taxon>Nematoda</taxon>
        <taxon>Enoplea</taxon>
        <taxon>Dorylaimia</taxon>
        <taxon>Mermithida</taxon>
        <taxon>Mermithoidea</taxon>
        <taxon>Mermithidae</taxon>
        <taxon>Romanomermis</taxon>
    </lineage>
</organism>
<keyword evidence="1" id="KW-1185">Reference proteome</keyword>
<name>A0A915JGE6_ROMCU</name>
<evidence type="ECO:0000313" key="2">
    <source>
        <dbReference type="WBParaSite" id="nRc.2.0.1.t25394-RA"/>
    </source>
</evidence>
<dbReference type="WBParaSite" id="nRc.2.0.1.t25394-RA">
    <property type="protein sequence ID" value="nRc.2.0.1.t25394-RA"/>
    <property type="gene ID" value="nRc.2.0.1.g25394"/>
</dbReference>
<proteinExistence type="predicted"/>
<accession>A0A915JGE6</accession>
<reference evidence="2" key="1">
    <citation type="submission" date="2022-11" db="UniProtKB">
        <authorList>
            <consortium name="WormBaseParasite"/>
        </authorList>
    </citation>
    <scope>IDENTIFICATION</scope>
</reference>
<protein>
    <submittedName>
        <fullName evidence="2">Uncharacterized protein</fullName>
    </submittedName>
</protein>